<feature type="compositionally biased region" description="Basic and acidic residues" evidence="1">
    <location>
        <begin position="266"/>
        <end position="302"/>
    </location>
</feature>
<keyword evidence="4" id="KW-1185">Reference proteome</keyword>
<dbReference type="GeneID" id="10502264"/>
<dbReference type="FunCoup" id="F0ZCG5">
    <property type="interactions" value="140"/>
</dbReference>
<accession>F0ZCG5</accession>
<dbReference type="OrthoDB" id="20029at2759"/>
<dbReference type="RefSeq" id="XP_003285097.1">
    <property type="nucleotide sequence ID" value="XM_003285049.1"/>
</dbReference>
<dbReference type="PANTHER" id="PTHR35559:SF1">
    <property type="entry name" value="CHITIN-BINDING TYPE-4 DOMAIN-CONTAINING PROTEIN"/>
    <property type="match status" value="1"/>
</dbReference>
<dbReference type="OMA" id="YYLTCAD"/>
<dbReference type="PANTHER" id="PTHR35559">
    <property type="entry name" value="CHITIN-BINDING TYPE-4 DOMAIN-CONTAINING PROTEIN"/>
    <property type="match status" value="1"/>
</dbReference>
<evidence type="ECO:0000313" key="3">
    <source>
        <dbReference type="EMBL" id="EGC38340.1"/>
    </source>
</evidence>
<feature type="region of interest" description="Disordered" evidence="1">
    <location>
        <begin position="215"/>
        <end position="302"/>
    </location>
</feature>
<dbReference type="eggNOG" id="ENOG502S7U7">
    <property type="taxonomic scope" value="Eukaryota"/>
</dbReference>
<evidence type="ECO:0008006" key="5">
    <source>
        <dbReference type="Google" id="ProtNLM"/>
    </source>
</evidence>
<feature type="signal peptide" evidence="2">
    <location>
        <begin position="1"/>
        <end position="20"/>
    </location>
</feature>
<dbReference type="KEGG" id="dpp:DICPUDRAFT_45887"/>
<feature type="compositionally biased region" description="Low complexity" evidence="1">
    <location>
        <begin position="215"/>
        <end position="264"/>
    </location>
</feature>
<dbReference type="EMBL" id="GL870978">
    <property type="protein sequence ID" value="EGC38340.1"/>
    <property type="molecule type" value="Genomic_DNA"/>
</dbReference>
<gene>
    <name evidence="3" type="ORF">DICPUDRAFT_45887</name>
</gene>
<dbReference type="AlphaFoldDB" id="F0ZCG5"/>
<proteinExistence type="predicted"/>
<organism evidence="3 4">
    <name type="scientific">Dictyostelium purpureum</name>
    <name type="common">Slime mold</name>
    <dbReference type="NCBI Taxonomy" id="5786"/>
    <lineage>
        <taxon>Eukaryota</taxon>
        <taxon>Amoebozoa</taxon>
        <taxon>Evosea</taxon>
        <taxon>Eumycetozoa</taxon>
        <taxon>Dictyostelia</taxon>
        <taxon>Dictyosteliales</taxon>
        <taxon>Dictyosteliaceae</taxon>
        <taxon>Dictyostelium</taxon>
    </lineage>
</organism>
<sequence>MKILYFLVILFLFNILKIQAHSFMSCVNWDFGSKSCQAYPRNYKFHVDQGDGFLFQRGKFTKPHPTELGQACGPVQRRTNPISLQYSQKYPMGQFQPGQTICPQWPARNHANQLRAGTVSFYLSNKMSSSDMVDNDQSVFFNNPVHSSAFGNCSKYYENTNNSTCTSCFKLPNNVQSGLYVLQFFWEFNPKEYYLTCADIIIGGANAAYSQNYQQQSYPQQQQHQSYPQQQQHQSYPQQQQHQSYPQQQPHQSYPQQHQQSPQQVPREHINDAREYNSQRVQEERITQQRLDQEREQEYKKREPEVDLVSKLNQTPLGMNIQYIVNKGVLEKEFIDISKGVKTSKAVNHYETQPIPGEALFFKCSSGTNCISGKGKQTINLKVNSYKSILEDTDVSLLIANDKYVRSTSLSRYVQNYVDGQSAMIRIPLSEFGAHDFMAVAITGYDELNDDYIEVESISVSN</sequence>
<name>F0ZCG5_DICPU</name>
<evidence type="ECO:0000256" key="2">
    <source>
        <dbReference type="SAM" id="SignalP"/>
    </source>
</evidence>
<feature type="chain" id="PRO_5003263518" description="Chitin-binding type-4 domain-containing protein" evidence="2">
    <location>
        <begin position="21"/>
        <end position="462"/>
    </location>
</feature>
<reference evidence="4" key="1">
    <citation type="journal article" date="2011" name="Genome Biol.">
        <title>Comparative genomics of the social amoebae Dictyostelium discoideum and Dictyostelium purpureum.</title>
        <authorList>
            <consortium name="US DOE Joint Genome Institute (JGI-PGF)"/>
            <person name="Sucgang R."/>
            <person name="Kuo A."/>
            <person name="Tian X."/>
            <person name="Salerno W."/>
            <person name="Parikh A."/>
            <person name="Feasley C.L."/>
            <person name="Dalin E."/>
            <person name="Tu H."/>
            <person name="Huang E."/>
            <person name="Barry K."/>
            <person name="Lindquist E."/>
            <person name="Shapiro H."/>
            <person name="Bruce D."/>
            <person name="Schmutz J."/>
            <person name="Salamov A."/>
            <person name="Fey P."/>
            <person name="Gaudet P."/>
            <person name="Anjard C."/>
            <person name="Babu M.M."/>
            <person name="Basu S."/>
            <person name="Bushmanova Y."/>
            <person name="van der Wel H."/>
            <person name="Katoh-Kurasawa M."/>
            <person name="Dinh C."/>
            <person name="Coutinho P.M."/>
            <person name="Saito T."/>
            <person name="Elias M."/>
            <person name="Schaap P."/>
            <person name="Kay R.R."/>
            <person name="Henrissat B."/>
            <person name="Eichinger L."/>
            <person name="Rivero F."/>
            <person name="Putnam N.H."/>
            <person name="West C.M."/>
            <person name="Loomis W.F."/>
            <person name="Chisholm R.L."/>
            <person name="Shaulsky G."/>
            <person name="Strassmann J.E."/>
            <person name="Queller D.C."/>
            <person name="Kuspa A."/>
            <person name="Grigoriev I.V."/>
        </authorList>
    </citation>
    <scope>NUCLEOTIDE SEQUENCE [LARGE SCALE GENOMIC DNA]</scope>
    <source>
        <strain evidence="4">QSDP1</strain>
    </source>
</reference>
<dbReference type="Proteomes" id="UP000001064">
    <property type="component" value="Unassembled WGS sequence"/>
</dbReference>
<evidence type="ECO:0000256" key="1">
    <source>
        <dbReference type="SAM" id="MobiDB-lite"/>
    </source>
</evidence>
<evidence type="ECO:0000313" key="4">
    <source>
        <dbReference type="Proteomes" id="UP000001064"/>
    </source>
</evidence>
<keyword evidence="2" id="KW-0732">Signal</keyword>
<protein>
    <recommendedName>
        <fullName evidence="5">Chitin-binding type-4 domain-containing protein</fullName>
    </recommendedName>
</protein>
<dbReference type="InParanoid" id="F0ZCG5"/>
<dbReference type="VEuPathDB" id="AmoebaDB:DICPUDRAFT_45887"/>